<dbReference type="Gene3D" id="3.40.50.1820">
    <property type="entry name" value="alpha/beta hydrolase"/>
    <property type="match status" value="1"/>
</dbReference>
<gene>
    <name evidence="2" type="ORF">FB566_4555</name>
</gene>
<dbReference type="Pfam" id="PF12697">
    <property type="entry name" value="Abhydrolase_6"/>
    <property type="match status" value="1"/>
</dbReference>
<protein>
    <submittedName>
        <fullName evidence="2">Alpha/beta hydrolase family protein</fullName>
    </submittedName>
</protein>
<organism evidence="2 3">
    <name type="scientific">Stackebrandtia endophytica</name>
    <dbReference type="NCBI Taxonomy" id="1496996"/>
    <lineage>
        <taxon>Bacteria</taxon>
        <taxon>Bacillati</taxon>
        <taxon>Actinomycetota</taxon>
        <taxon>Actinomycetes</taxon>
        <taxon>Glycomycetales</taxon>
        <taxon>Glycomycetaceae</taxon>
        <taxon>Stackebrandtia</taxon>
    </lineage>
</organism>
<dbReference type="Proteomes" id="UP000317043">
    <property type="component" value="Unassembled WGS sequence"/>
</dbReference>
<feature type="domain" description="AB hydrolase-1" evidence="1">
    <location>
        <begin position="45"/>
        <end position="155"/>
    </location>
</feature>
<dbReference type="RefSeq" id="WP_142043904.1">
    <property type="nucleotide sequence ID" value="NZ_JBHTGS010000002.1"/>
</dbReference>
<keyword evidence="3" id="KW-1185">Reference proteome</keyword>
<dbReference type="InterPro" id="IPR000073">
    <property type="entry name" value="AB_hydrolase_1"/>
</dbReference>
<evidence type="ECO:0000313" key="2">
    <source>
        <dbReference type="EMBL" id="TQL78957.1"/>
    </source>
</evidence>
<dbReference type="SUPFAM" id="SSF53474">
    <property type="entry name" value="alpha/beta-Hydrolases"/>
    <property type="match status" value="1"/>
</dbReference>
<keyword evidence="2" id="KW-0378">Hydrolase</keyword>
<evidence type="ECO:0000259" key="1">
    <source>
        <dbReference type="Pfam" id="PF12697"/>
    </source>
</evidence>
<sequence length="204" mass="21771">MSLELWQRRIRKAPPSRVTREVVEKGVDIDGDAAPVLCVTGDSRGAGAFEKHWLPHIVMRGRAAYAVSVRGQGNTPRGDSGMAGKVHDLVQTAVSLPRRAILIGHGQGALWLAHAATRYPVHAMVLLAPRGLRRPPAAPVGGAKVLVAGSSGDGKSPTKRLEQVAGEYQTAPLLFSGIGHDFMTDPGWQAPLDAILDWLDEADK</sequence>
<dbReference type="GO" id="GO:0016787">
    <property type="term" value="F:hydrolase activity"/>
    <property type="evidence" value="ECO:0007669"/>
    <property type="project" value="UniProtKB-KW"/>
</dbReference>
<reference evidence="2 3" key="1">
    <citation type="submission" date="2019-06" db="EMBL/GenBank/DDBJ databases">
        <title>Sequencing the genomes of 1000 actinobacteria strains.</title>
        <authorList>
            <person name="Klenk H.-P."/>
        </authorList>
    </citation>
    <scope>NUCLEOTIDE SEQUENCE [LARGE SCALE GENOMIC DNA]</scope>
    <source>
        <strain evidence="2 3">DSM 45928</strain>
    </source>
</reference>
<proteinExistence type="predicted"/>
<dbReference type="InterPro" id="IPR029058">
    <property type="entry name" value="AB_hydrolase_fold"/>
</dbReference>
<dbReference type="InParanoid" id="A0A543B293"/>
<comment type="caution">
    <text evidence="2">The sequence shown here is derived from an EMBL/GenBank/DDBJ whole genome shotgun (WGS) entry which is preliminary data.</text>
</comment>
<accession>A0A543B293</accession>
<dbReference type="AlphaFoldDB" id="A0A543B293"/>
<name>A0A543B293_9ACTN</name>
<evidence type="ECO:0000313" key="3">
    <source>
        <dbReference type="Proteomes" id="UP000317043"/>
    </source>
</evidence>
<dbReference type="EMBL" id="VFOW01000001">
    <property type="protein sequence ID" value="TQL78957.1"/>
    <property type="molecule type" value="Genomic_DNA"/>
</dbReference>
<dbReference type="OrthoDB" id="9773549at2"/>